<dbReference type="InterPro" id="IPR003594">
    <property type="entry name" value="HATPase_dom"/>
</dbReference>
<dbReference type="InterPro" id="IPR035965">
    <property type="entry name" value="PAS-like_dom_sf"/>
</dbReference>
<evidence type="ECO:0000256" key="16">
    <source>
        <dbReference type="PROSITE-ProRule" id="PRU00169"/>
    </source>
</evidence>
<feature type="domain" description="HPt" evidence="22">
    <location>
        <begin position="1093"/>
        <end position="1183"/>
    </location>
</feature>
<proteinExistence type="predicted"/>
<dbReference type="InterPro" id="IPR005467">
    <property type="entry name" value="His_kinase_dom"/>
</dbReference>
<organism evidence="23 24">
    <name type="scientific">Shewanella bicestrii</name>
    <dbReference type="NCBI Taxonomy" id="2018305"/>
    <lineage>
        <taxon>Bacteria</taxon>
        <taxon>Pseudomonadati</taxon>
        <taxon>Pseudomonadota</taxon>
        <taxon>Gammaproteobacteria</taxon>
        <taxon>Alteromonadales</taxon>
        <taxon>Shewanellaceae</taxon>
        <taxon>Shewanella</taxon>
    </lineage>
</organism>
<comment type="subcellular location">
    <subcellularLocation>
        <location evidence="2">Cell inner membrane</location>
        <topology evidence="2">Multi-pass membrane protein</topology>
    </subcellularLocation>
</comment>
<keyword evidence="11" id="KW-0067">ATP-binding</keyword>
<dbReference type="InterPro" id="IPR004358">
    <property type="entry name" value="Sig_transdc_His_kin-like_C"/>
</dbReference>
<comment type="catalytic activity">
    <reaction evidence="1">
        <text>ATP + protein L-histidine = ADP + protein N-phospho-L-histidine.</text>
        <dbReference type="EC" id="2.7.13.3"/>
    </reaction>
</comment>
<keyword evidence="6 16" id="KW-0597">Phosphoprotein</keyword>
<dbReference type="SMART" id="SM00388">
    <property type="entry name" value="HisKA"/>
    <property type="match status" value="1"/>
</dbReference>
<dbReference type="CDD" id="cd00088">
    <property type="entry name" value="HPT"/>
    <property type="match status" value="1"/>
</dbReference>
<evidence type="ECO:0000256" key="14">
    <source>
        <dbReference type="ARBA" id="ARBA00023136"/>
    </source>
</evidence>
<evidence type="ECO:0000256" key="9">
    <source>
        <dbReference type="ARBA" id="ARBA00022729"/>
    </source>
</evidence>
<dbReference type="CDD" id="cd13705">
    <property type="entry name" value="PBP2_BvgS_D1"/>
    <property type="match status" value="1"/>
</dbReference>
<dbReference type="Pfam" id="PF00497">
    <property type="entry name" value="SBP_bac_3"/>
    <property type="match status" value="2"/>
</dbReference>
<keyword evidence="12 17" id="KW-1133">Transmembrane helix</keyword>
<dbReference type="InterPro" id="IPR011006">
    <property type="entry name" value="CheY-like_superfamily"/>
</dbReference>
<dbReference type="SUPFAM" id="SSF47226">
    <property type="entry name" value="Histidine-containing phosphotransfer domain, HPT domain"/>
    <property type="match status" value="1"/>
</dbReference>
<dbReference type="Pfam" id="PF02518">
    <property type="entry name" value="HATPase_c"/>
    <property type="match status" value="1"/>
</dbReference>
<dbReference type="SMART" id="SM00448">
    <property type="entry name" value="REC"/>
    <property type="match status" value="1"/>
</dbReference>
<dbReference type="SUPFAM" id="SSF55874">
    <property type="entry name" value="ATPase domain of HSP90 chaperone/DNA topoisomerase II/histidine kinase"/>
    <property type="match status" value="1"/>
</dbReference>
<dbReference type="InterPro" id="IPR001789">
    <property type="entry name" value="Sig_transdc_resp-reg_receiver"/>
</dbReference>
<dbReference type="KEGG" id="sbj:CF168_20010"/>
<dbReference type="InterPro" id="IPR049870">
    <property type="entry name" value="BvgS-like_periplasmic1"/>
</dbReference>
<dbReference type="PROSITE" id="PS50112">
    <property type="entry name" value="PAS"/>
    <property type="match status" value="1"/>
</dbReference>
<keyword evidence="5" id="KW-0997">Cell inner membrane</keyword>
<evidence type="ECO:0000259" key="21">
    <source>
        <dbReference type="PROSITE" id="PS50113"/>
    </source>
</evidence>
<dbReference type="CDD" id="cd17546">
    <property type="entry name" value="REC_hyHK_CKI1_RcsC-like"/>
    <property type="match status" value="1"/>
</dbReference>
<dbReference type="InterPro" id="IPR001638">
    <property type="entry name" value="Solute-binding_3/MltF_N"/>
</dbReference>
<dbReference type="InterPro" id="IPR036641">
    <property type="entry name" value="HPT_dom_sf"/>
</dbReference>
<gene>
    <name evidence="23" type="ORF">CF168_20010</name>
</gene>
<dbReference type="Gene3D" id="3.40.190.10">
    <property type="entry name" value="Periplasmic binding protein-like II"/>
    <property type="match status" value="4"/>
</dbReference>
<evidence type="ECO:0000256" key="2">
    <source>
        <dbReference type="ARBA" id="ARBA00004429"/>
    </source>
</evidence>
<dbReference type="FunFam" id="3.30.565.10:FF:000010">
    <property type="entry name" value="Sensor histidine kinase RcsC"/>
    <property type="match status" value="1"/>
</dbReference>
<dbReference type="PANTHER" id="PTHR43047:SF72">
    <property type="entry name" value="OSMOSENSING HISTIDINE PROTEIN KINASE SLN1"/>
    <property type="match status" value="1"/>
</dbReference>
<dbReference type="InterPro" id="IPR008207">
    <property type="entry name" value="Sig_transdc_His_kin_Hpt_dom"/>
</dbReference>
<dbReference type="SMART" id="SM00062">
    <property type="entry name" value="PBPb"/>
    <property type="match status" value="2"/>
</dbReference>
<accession>A0A220USP9</accession>
<evidence type="ECO:0000256" key="17">
    <source>
        <dbReference type="SAM" id="Phobius"/>
    </source>
</evidence>
<dbReference type="CDD" id="cd00082">
    <property type="entry name" value="HisKA"/>
    <property type="match status" value="1"/>
</dbReference>
<dbReference type="Pfam" id="PF00512">
    <property type="entry name" value="HisKA"/>
    <property type="match status" value="1"/>
</dbReference>
<dbReference type="SMART" id="SM00387">
    <property type="entry name" value="HATPase_c"/>
    <property type="match status" value="1"/>
</dbReference>
<sequence>MRYSLLITYFFVSFIFSISLRAYEIKEEAEIIIKPNEQSELNIPLAADEENIKSLYNEINVGVSIYNYPPYDVVNQGKTFYQGISAEYLQIISDILDMDINIKYYPSRDRVIAAVLSGDVDIITTANAFDKLYGLVLSEPYIEDKPTVFRSSDIGPRAEIKTMAMAYEYLPDDTIKNLYPKRKLIKFPTREAAIAAVVFGQVDSVIIDLVSANYLVNNHFPNKLKFDSNIALNPEGNAFASTEKNLELLTLINKALGNINLDKKMLIRKKWSGGGNIIPLPSELPMFTDEEKAWIKTNKNLTVSINKYSAPLTYMDNANNIDGYGIEILDLIQLYSGLKFHYQLTDRYSEHISSLFSKSVDLAIVNANHVMNENIITTKEFSNSPYVLVTKKNTTNIEFDSIVVPDGTLSKTDIKNIDPHAEITISNSYIESFYNISTDGAEATIAPIILADYYITSNFKDTLKIARIVDEVPNISMAFGVNRSNTILKDILDKTLSTIPPDEIQMSENRWHRNAVPTHQSWIDYKYTIYTIVIFSAILILLSLIWTFYTRSNYAEKLQVQEQLSQQLEFLQLIIDTLPHPLYVRNINHELTLCNESYLRVLNVEKDQVINKRIKDSIGPHVDPASFERDYVNAAHSDETIFINKEFLIEGKNYHIHQWIKSNTDKSGKFHGIVGGWIDITEHIQLVQELEEAKEAADSASQAKSTFLATMSHEIRTPMNAIIGMLELALARANTKQFDINHIRIAYDSANDLLELIGDILDIARIEAGQLTLSPTRINLRLLVTSVVRVFDGLARQKGLVLQLNFDPVITYDVLADPMRLKQILSNLIGNAIKFTDTGFVSINVASEIDSEKGHRILFTIKDTGIGISADNQQKLFAPFSQVSNTKNTRSGTGLGLMISKTLCEMMNGCLKLESIEGEGTTIYMRLPLVKLEQAYDINTEVEYDELHNADALNILIVDDHPSNRLLLSQQLQHLGHYVEEAEDGNVGLTMFSNSEYHFVITDCNMPVMSGYELSKEIRQIEDKCRFKPVIIGYTANAQKEAKEACLAAGMDDCIFKPISLNDLDKTIKAFKQDKCSSTGFDPKTISNLTGNNKELDYKLLSELLKTNQEDLQCLQLALTEENVELMKKHAHRIKGAAKIINATKVVFDCEMLESCADNTKLAHHVNKMKKSILSLENEIKAYLEYQTNGNH</sequence>
<feature type="modified residue" description="4-aspartylphosphate" evidence="16">
    <location>
        <position position="1003"/>
    </location>
</feature>
<dbReference type="SUPFAM" id="SSF53850">
    <property type="entry name" value="Periplasmic binding protein-like II"/>
    <property type="match status" value="2"/>
</dbReference>
<dbReference type="EMBL" id="CP022358">
    <property type="protein sequence ID" value="ASK70976.1"/>
    <property type="molecule type" value="Genomic_DNA"/>
</dbReference>
<dbReference type="PANTHER" id="PTHR43047">
    <property type="entry name" value="TWO-COMPONENT HISTIDINE PROTEIN KINASE"/>
    <property type="match status" value="1"/>
</dbReference>
<dbReference type="SUPFAM" id="SSF55785">
    <property type="entry name" value="PYP-like sensor domain (PAS domain)"/>
    <property type="match status" value="1"/>
</dbReference>
<keyword evidence="11" id="KW-0547">Nucleotide-binding</keyword>
<evidence type="ECO:0000256" key="7">
    <source>
        <dbReference type="ARBA" id="ARBA00022679"/>
    </source>
</evidence>
<dbReference type="RefSeq" id="WP_089068771.1">
    <property type="nucleotide sequence ID" value="NZ_CP022358.1"/>
</dbReference>
<keyword evidence="10 23" id="KW-0418">Kinase</keyword>
<keyword evidence="24" id="KW-1185">Reference proteome</keyword>
<dbReference type="InterPro" id="IPR000700">
    <property type="entry name" value="PAS-assoc_C"/>
</dbReference>
<keyword evidence="14 17" id="KW-0472">Membrane</keyword>
<name>A0A220USP9_9GAMM</name>
<evidence type="ECO:0000259" key="19">
    <source>
        <dbReference type="PROSITE" id="PS50110"/>
    </source>
</evidence>
<keyword evidence="13" id="KW-0902">Two-component regulatory system</keyword>
<evidence type="ECO:0000256" key="15">
    <source>
        <dbReference type="PROSITE-ProRule" id="PRU00110"/>
    </source>
</evidence>
<dbReference type="Pfam" id="PF00989">
    <property type="entry name" value="PAS"/>
    <property type="match status" value="1"/>
</dbReference>
<dbReference type="Gene3D" id="1.20.120.160">
    <property type="entry name" value="HPT domain"/>
    <property type="match status" value="1"/>
</dbReference>
<dbReference type="Gene3D" id="3.40.50.2300">
    <property type="match status" value="1"/>
</dbReference>
<evidence type="ECO:0000256" key="4">
    <source>
        <dbReference type="ARBA" id="ARBA00022475"/>
    </source>
</evidence>
<evidence type="ECO:0000256" key="3">
    <source>
        <dbReference type="ARBA" id="ARBA00012438"/>
    </source>
</evidence>
<evidence type="ECO:0000256" key="8">
    <source>
        <dbReference type="ARBA" id="ARBA00022692"/>
    </source>
</evidence>
<feature type="domain" description="PAC" evidence="21">
    <location>
        <begin position="636"/>
        <end position="692"/>
    </location>
</feature>
<dbReference type="InterPro" id="IPR000014">
    <property type="entry name" value="PAS"/>
</dbReference>
<dbReference type="GO" id="GO:0009927">
    <property type="term" value="F:histidine phosphotransfer kinase activity"/>
    <property type="evidence" value="ECO:0007669"/>
    <property type="project" value="TreeGrafter"/>
</dbReference>
<evidence type="ECO:0000313" key="23">
    <source>
        <dbReference type="EMBL" id="ASK70976.1"/>
    </source>
</evidence>
<reference evidence="23 24" key="1">
    <citation type="submission" date="2017-07" db="EMBL/GenBank/DDBJ databases">
        <title>Phenotypical and genomic characterization of a clinical isolate of Shewanella bicestrii sp. nov. producing an extended-spectrum beta-lactamase and a new oxacillinase variant.</title>
        <authorList>
            <person name="Jousset A.B."/>
            <person name="Bonnin R.A."/>
            <person name="Girlich D."/>
            <person name="Dabos L."/>
            <person name="Potron A."/>
            <person name="Dortet L."/>
            <person name="Glaser P."/>
            <person name="Naas T."/>
        </authorList>
    </citation>
    <scope>NUCLEOTIDE SEQUENCE [LARGE SCALE GENOMIC DNA]</scope>
    <source>
        <strain evidence="23 24">JAB-1</strain>
    </source>
</reference>
<dbReference type="EC" id="2.7.13.3" evidence="3"/>
<keyword evidence="7" id="KW-0808">Transferase</keyword>
<dbReference type="PROSITE" id="PS50110">
    <property type="entry name" value="RESPONSE_REGULATORY"/>
    <property type="match status" value="1"/>
</dbReference>
<evidence type="ECO:0000256" key="5">
    <source>
        <dbReference type="ARBA" id="ARBA00022519"/>
    </source>
</evidence>
<evidence type="ECO:0000313" key="24">
    <source>
        <dbReference type="Proteomes" id="UP000198367"/>
    </source>
</evidence>
<dbReference type="InterPro" id="IPR003661">
    <property type="entry name" value="HisK_dim/P_dom"/>
</dbReference>
<feature type="modified residue" description="Phosphohistidine" evidence="15">
    <location>
        <position position="1132"/>
    </location>
</feature>
<evidence type="ECO:0000259" key="22">
    <source>
        <dbReference type="PROSITE" id="PS50894"/>
    </source>
</evidence>
<dbReference type="GO" id="GO:0006355">
    <property type="term" value="P:regulation of DNA-templated transcription"/>
    <property type="evidence" value="ECO:0007669"/>
    <property type="project" value="InterPro"/>
</dbReference>
<dbReference type="PROSITE" id="PS50113">
    <property type="entry name" value="PAC"/>
    <property type="match status" value="1"/>
</dbReference>
<dbReference type="Pfam" id="PF00072">
    <property type="entry name" value="Response_reg"/>
    <property type="match status" value="1"/>
</dbReference>
<dbReference type="Gene3D" id="3.30.565.10">
    <property type="entry name" value="Histidine kinase-like ATPase, C-terminal domain"/>
    <property type="match status" value="1"/>
</dbReference>
<feature type="domain" description="PAS" evidence="20">
    <location>
        <begin position="567"/>
        <end position="620"/>
    </location>
</feature>
<dbReference type="GO" id="GO:0000155">
    <property type="term" value="F:phosphorelay sensor kinase activity"/>
    <property type="evidence" value="ECO:0007669"/>
    <property type="project" value="InterPro"/>
</dbReference>
<dbReference type="InterPro" id="IPR036890">
    <property type="entry name" value="HATPase_C_sf"/>
</dbReference>
<evidence type="ECO:0000256" key="6">
    <source>
        <dbReference type="ARBA" id="ARBA00022553"/>
    </source>
</evidence>
<dbReference type="SUPFAM" id="SSF47384">
    <property type="entry name" value="Homodimeric domain of signal transducing histidine kinase"/>
    <property type="match status" value="1"/>
</dbReference>
<dbReference type="Pfam" id="PF01627">
    <property type="entry name" value="Hpt"/>
    <property type="match status" value="1"/>
</dbReference>
<dbReference type="PRINTS" id="PR00344">
    <property type="entry name" value="BCTRLSENSOR"/>
</dbReference>
<protein>
    <recommendedName>
        <fullName evidence="3">histidine kinase</fullName>
        <ecNumber evidence="3">2.7.13.3</ecNumber>
    </recommendedName>
</protein>
<keyword evidence="4" id="KW-1003">Cell membrane</keyword>
<dbReference type="GO" id="GO:0005886">
    <property type="term" value="C:plasma membrane"/>
    <property type="evidence" value="ECO:0007669"/>
    <property type="project" value="UniProtKB-SubCell"/>
</dbReference>
<dbReference type="SUPFAM" id="SSF52172">
    <property type="entry name" value="CheY-like"/>
    <property type="match status" value="1"/>
</dbReference>
<dbReference type="Proteomes" id="UP000198367">
    <property type="component" value="Chromosome"/>
</dbReference>
<dbReference type="PROSITE" id="PS50894">
    <property type="entry name" value="HPT"/>
    <property type="match status" value="1"/>
</dbReference>
<keyword evidence="8 17" id="KW-0812">Transmembrane</keyword>
<dbReference type="AlphaFoldDB" id="A0A220USP9"/>
<evidence type="ECO:0000256" key="10">
    <source>
        <dbReference type="ARBA" id="ARBA00022777"/>
    </source>
</evidence>
<dbReference type="PROSITE" id="PS50109">
    <property type="entry name" value="HIS_KIN"/>
    <property type="match status" value="1"/>
</dbReference>
<dbReference type="InterPro" id="IPR013767">
    <property type="entry name" value="PAS_fold"/>
</dbReference>
<dbReference type="CDD" id="cd16922">
    <property type="entry name" value="HATPase_EvgS-ArcB-TorS-like"/>
    <property type="match status" value="1"/>
</dbReference>
<evidence type="ECO:0000256" key="13">
    <source>
        <dbReference type="ARBA" id="ARBA00023012"/>
    </source>
</evidence>
<feature type="transmembrane region" description="Helical" evidence="17">
    <location>
        <begin position="527"/>
        <end position="549"/>
    </location>
</feature>
<evidence type="ECO:0000256" key="12">
    <source>
        <dbReference type="ARBA" id="ARBA00022989"/>
    </source>
</evidence>
<feature type="domain" description="Histidine kinase" evidence="18">
    <location>
        <begin position="710"/>
        <end position="931"/>
    </location>
</feature>
<dbReference type="Gene3D" id="3.30.450.20">
    <property type="entry name" value="PAS domain"/>
    <property type="match status" value="1"/>
</dbReference>
<keyword evidence="9" id="KW-0732">Signal</keyword>
<evidence type="ECO:0000259" key="20">
    <source>
        <dbReference type="PROSITE" id="PS50112"/>
    </source>
</evidence>
<evidence type="ECO:0000259" key="18">
    <source>
        <dbReference type="PROSITE" id="PS50109"/>
    </source>
</evidence>
<feature type="domain" description="Response regulatory" evidence="19">
    <location>
        <begin position="954"/>
        <end position="1072"/>
    </location>
</feature>
<dbReference type="Gene3D" id="1.10.287.130">
    <property type="match status" value="1"/>
</dbReference>
<dbReference type="InterPro" id="IPR036097">
    <property type="entry name" value="HisK_dim/P_sf"/>
</dbReference>
<evidence type="ECO:0000256" key="11">
    <source>
        <dbReference type="ARBA" id="ARBA00022840"/>
    </source>
</evidence>
<evidence type="ECO:0000256" key="1">
    <source>
        <dbReference type="ARBA" id="ARBA00000085"/>
    </source>
</evidence>